<evidence type="ECO:0000313" key="14">
    <source>
        <dbReference type="EMBL" id="POS73509.1"/>
    </source>
</evidence>
<dbReference type="SUPFAM" id="SSF52540">
    <property type="entry name" value="P-loop containing nucleoside triphosphate hydrolases"/>
    <property type="match status" value="2"/>
</dbReference>
<feature type="transmembrane region" description="Helical" evidence="11">
    <location>
        <begin position="27"/>
        <end position="46"/>
    </location>
</feature>
<feature type="transmembrane region" description="Helical" evidence="11">
    <location>
        <begin position="125"/>
        <end position="148"/>
    </location>
</feature>
<dbReference type="SMART" id="SM00382">
    <property type="entry name" value="AAA"/>
    <property type="match status" value="2"/>
</dbReference>
<dbReference type="CDD" id="cd18579">
    <property type="entry name" value="ABC_6TM_ABCC_D1"/>
    <property type="match status" value="1"/>
</dbReference>
<feature type="transmembrane region" description="Helical" evidence="11">
    <location>
        <begin position="1156"/>
        <end position="1177"/>
    </location>
</feature>
<feature type="domain" description="ABC transporter" evidence="12">
    <location>
        <begin position="616"/>
        <end position="844"/>
    </location>
</feature>
<evidence type="ECO:0000256" key="2">
    <source>
        <dbReference type="ARBA" id="ARBA00022448"/>
    </source>
</evidence>
<feature type="transmembrane region" description="Helical" evidence="11">
    <location>
        <begin position="378"/>
        <end position="397"/>
    </location>
</feature>
<evidence type="ECO:0000256" key="10">
    <source>
        <dbReference type="SAM" id="MobiDB-lite"/>
    </source>
</evidence>
<dbReference type="PANTHER" id="PTHR24223:SF345">
    <property type="entry name" value="ABC MULTIDRUG TRANSPORTER (EUROFUNG)"/>
    <property type="match status" value="1"/>
</dbReference>
<feature type="domain" description="ABC transporter" evidence="12">
    <location>
        <begin position="1260"/>
        <end position="1523"/>
    </location>
</feature>
<evidence type="ECO:0000256" key="1">
    <source>
        <dbReference type="ARBA" id="ARBA00004141"/>
    </source>
</evidence>
<feature type="transmembrane region" description="Helical" evidence="11">
    <location>
        <begin position="905"/>
        <end position="931"/>
    </location>
</feature>
<evidence type="ECO:0000259" key="12">
    <source>
        <dbReference type="PROSITE" id="PS50893"/>
    </source>
</evidence>
<comment type="function">
    <text evidence="9">ABC-type transporter; part of the gene cluster that mediates the biosynthesis of the phomopsins, a group of hexapeptide mycotoxins which infects lupins and causes lupinosis disease in livestock.</text>
</comment>
<evidence type="ECO:0000256" key="4">
    <source>
        <dbReference type="ARBA" id="ARBA00022741"/>
    </source>
</evidence>
<dbReference type="InterPro" id="IPR044726">
    <property type="entry name" value="ABCC_6TM_D2"/>
</dbReference>
<dbReference type="InterPro" id="IPR017871">
    <property type="entry name" value="ABC_transporter-like_CS"/>
</dbReference>
<dbReference type="Pfam" id="PF00664">
    <property type="entry name" value="ABC_membrane"/>
    <property type="match status" value="2"/>
</dbReference>
<name>A0A2P5HTD2_DIAHE</name>
<evidence type="ECO:0000256" key="11">
    <source>
        <dbReference type="SAM" id="Phobius"/>
    </source>
</evidence>
<dbReference type="OrthoDB" id="6500128at2759"/>
<dbReference type="Pfam" id="PF24357">
    <property type="entry name" value="TMD0_ABC"/>
    <property type="match status" value="1"/>
</dbReference>
<dbReference type="Pfam" id="PF00005">
    <property type="entry name" value="ABC_tran"/>
    <property type="match status" value="2"/>
</dbReference>
<keyword evidence="4" id="KW-0547">Nucleotide-binding</keyword>
<dbReference type="Gene3D" id="1.20.1560.10">
    <property type="entry name" value="ABC transporter type 1, transmembrane domain"/>
    <property type="match status" value="2"/>
</dbReference>
<dbReference type="CDD" id="cd18580">
    <property type="entry name" value="ABC_6TM_ABCC_D2"/>
    <property type="match status" value="1"/>
</dbReference>
<feature type="transmembrane region" description="Helical" evidence="11">
    <location>
        <begin position="307"/>
        <end position="327"/>
    </location>
</feature>
<evidence type="ECO:0000256" key="7">
    <source>
        <dbReference type="ARBA" id="ARBA00023026"/>
    </source>
</evidence>
<reference evidence="14" key="1">
    <citation type="submission" date="2017-09" db="EMBL/GenBank/DDBJ databases">
        <title>Polyketide synthases of a Diaporthe helianthi virulent isolate.</title>
        <authorList>
            <person name="Baroncelli R."/>
        </authorList>
    </citation>
    <scope>NUCLEOTIDE SEQUENCE [LARGE SCALE GENOMIC DNA]</scope>
    <source>
        <strain evidence="14">7/96</strain>
    </source>
</reference>
<comment type="subcellular location">
    <subcellularLocation>
        <location evidence="1">Membrane</location>
        <topology evidence="1">Multi-pass membrane protein</topology>
    </subcellularLocation>
</comment>
<comment type="caution">
    <text evidence="14">The sequence shown here is derived from an EMBL/GenBank/DDBJ whole genome shotgun (WGS) entry which is preliminary data.</text>
</comment>
<dbReference type="InterPro" id="IPR044746">
    <property type="entry name" value="ABCC_6TM_D1"/>
</dbReference>
<dbReference type="InterPro" id="IPR036640">
    <property type="entry name" value="ABC1_TM_sf"/>
</dbReference>
<feature type="transmembrane region" description="Helical" evidence="11">
    <location>
        <begin position="483"/>
        <end position="503"/>
    </location>
</feature>
<dbReference type="STRING" id="158607.A0A2P5HTD2"/>
<dbReference type="GO" id="GO:0016020">
    <property type="term" value="C:membrane"/>
    <property type="evidence" value="ECO:0007669"/>
    <property type="project" value="UniProtKB-SubCell"/>
</dbReference>
<dbReference type="SUPFAM" id="SSF90123">
    <property type="entry name" value="ABC transporter transmembrane region"/>
    <property type="match status" value="2"/>
</dbReference>
<dbReference type="PANTHER" id="PTHR24223">
    <property type="entry name" value="ATP-BINDING CASSETTE SUB-FAMILY C"/>
    <property type="match status" value="1"/>
</dbReference>
<dbReference type="EMBL" id="MAVT02000784">
    <property type="protein sequence ID" value="POS73509.1"/>
    <property type="molecule type" value="Genomic_DNA"/>
</dbReference>
<feature type="transmembrane region" description="Helical" evidence="11">
    <location>
        <begin position="1064"/>
        <end position="1087"/>
    </location>
</feature>
<keyword evidence="7" id="KW-0843">Virulence</keyword>
<evidence type="ECO:0000259" key="13">
    <source>
        <dbReference type="PROSITE" id="PS50929"/>
    </source>
</evidence>
<dbReference type="FunFam" id="1.20.1560.10:FF:000055">
    <property type="entry name" value="ABC multidrug transporter (Eurofung)"/>
    <property type="match status" value="1"/>
</dbReference>
<evidence type="ECO:0000256" key="8">
    <source>
        <dbReference type="ARBA" id="ARBA00023136"/>
    </source>
</evidence>
<evidence type="ECO:0008006" key="16">
    <source>
        <dbReference type="Google" id="ProtNLM"/>
    </source>
</evidence>
<accession>A0A2P5HTD2</accession>
<dbReference type="Proteomes" id="UP000094444">
    <property type="component" value="Unassembled WGS sequence"/>
</dbReference>
<evidence type="ECO:0000256" key="5">
    <source>
        <dbReference type="ARBA" id="ARBA00022840"/>
    </source>
</evidence>
<dbReference type="PROSITE" id="PS00211">
    <property type="entry name" value="ABC_TRANSPORTER_1"/>
    <property type="match status" value="2"/>
</dbReference>
<evidence type="ECO:0000313" key="15">
    <source>
        <dbReference type="Proteomes" id="UP000094444"/>
    </source>
</evidence>
<dbReference type="InterPro" id="IPR003439">
    <property type="entry name" value="ABC_transporter-like_ATP-bd"/>
</dbReference>
<evidence type="ECO:0000256" key="9">
    <source>
        <dbReference type="ARBA" id="ARBA00059074"/>
    </source>
</evidence>
<dbReference type="InterPro" id="IPR003593">
    <property type="entry name" value="AAA+_ATPase"/>
</dbReference>
<dbReference type="InterPro" id="IPR027417">
    <property type="entry name" value="P-loop_NTPase"/>
</dbReference>
<protein>
    <recommendedName>
        <fullName evidence="16">ABC multidrug transporter</fullName>
    </recommendedName>
</protein>
<organism evidence="14 15">
    <name type="scientific">Diaporthe helianthi</name>
    <dbReference type="NCBI Taxonomy" id="158607"/>
    <lineage>
        <taxon>Eukaryota</taxon>
        <taxon>Fungi</taxon>
        <taxon>Dikarya</taxon>
        <taxon>Ascomycota</taxon>
        <taxon>Pezizomycotina</taxon>
        <taxon>Sordariomycetes</taxon>
        <taxon>Sordariomycetidae</taxon>
        <taxon>Diaporthales</taxon>
        <taxon>Diaporthaceae</taxon>
        <taxon>Diaporthe</taxon>
    </lineage>
</organism>
<proteinExistence type="predicted"/>
<dbReference type="PROSITE" id="PS50929">
    <property type="entry name" value="ABC_TM1F"/>
    <property type="match status" value="2"/>
</dbReference>
<evidence type="ECO:0000256" key="6">
    <source>
        <dbReference type="ARBA" id="ARBA00022989"/>
    </source>
</evidence>
<evidence type="ECO:0000256" key="3">
    <source>
        <dbReference type="ARBA" id="ARBA00022692"/>
    </source>
</evidence>
<dbReference type="FunFam" id="1.20.1560.10:FF:000066">
    <property type="entry name" value="ABC multidrug transporter (Eurofung)"/>
    <property type="match status" value="1"/>
</dbReference>
<feature type="transmembrane region" description="Helical" evidence="11">
    <location>
        <begin position="403"/>
        <end position="425"/>
    </location>
</feature>
<dbReference type="InterPro" id="IPR011527">
    <property type="entry name" value="ABC1_TM_dom"/>
</dbReference>
<feature type="transmembrane region" description="Helical" evidence="11">
    <location>
        <begin position="154"/>
        <end position="172"/>
    </location>
</feature>
<keyword evidence="6 11" id="KW-1133">Transmembrane helix</keyword>
<dbReference type="InterPro" id="IPR056227">
    <property type="entry name" value="TMD0_ABC"/>
</dbReference>
<feature type="compositionally biased region" description="Polar residues" evidence="10">
    <location>
        <begin position="858"/>
        <end position="870"/>
    </location>
</feature>
<feature type="region of interest" description="Disordered" evidence="10">
    <location>
        <begin position="846"/>
        <end position="870"/>
    </location>
</feature>
<keyword evidence="2" id="KW-0813">Transport</keyword>
<keyword evidence="3 11" id="KW-0812">Transmembrane</keyword>
<dbReference type="GO" id="GO:0016887">
    <property type="term" value="F:ATP hydrolysis activity"/>
    <property type="evidence" value="ECO:0007669"/>
    <property type="project" value="InterPro"/>
</dbReference>
<feature type="transmembrane region" description="Helical" evidence="11">
    <location>
        <begin position="94"/>
        <end position="113"/>
    </location>
</feature>
<keyword evidence="8 11" id="KW-0472">Membrane</keyword>
<feature type="domain" description="ABC transmembrane type-1" evidence="13">
    <location>
        <begin position="909"/>
        <end position="1212"/>
    </location>
</feature>
<feature type="transmembrane region" description="Helical" evidence="11">
    <location>
        <begin position="951"/>
        <end position="973"/>
    </location>
</feature>
<feature type="domain" description="ABC transmembrane type-1" evidence="13">
    <location>
        <begin position="274"/>
        <end position="541"/>
    </location>
</feature>
<feature type="transmembrane region" description="Helical" evidence="11">
    <location>
        <begin position="67"/>
        <end position="88"/>
    </location>
</feature>
<keyword evidence="5" id="KW-0067">ATP-binding</keyword>
<keyword evidence="15" id="KW-1185">Reference proteome</keyword>
<dbReference type="PROSITE" id="PS50893">
    <property type="entry name" value="ABC_TRANSPORTER_2"/>
    <property type="match status" value="2"/>
</dbReference>
<dbReference type="Gene3D" id="3.40.50.300">
    <property type="entry name" value="P-loop containing nucleotide triphosphate hydrolases"/>
    <property type="match status" value="2"/>
</dbReference>
<feature type="transmembrane region" description="Helical" evidence="11">
    <location>
        <begin position="266"/>
        <end position="287"/>
    </location>
</feature>
<dbReference type="InterPro" id="IPR050173">
    <property type="entry name" value="ABC_transporter_C-like"/>
</dbReference>
<dbReference type="InParanoid" id="A0A2P5HTD2"/>
<dbReference type="GO" id="GO:0005524">
    <property type="term" value="F:ATP binding"/>
    <property type="evidence" value="ECO:0007669"/>
    <property type="project" value="UniProtKB-KW"/>
</dbReference>
<dbReference type="CDD" id="cd03250">
    <property type="entry name" value="ABCC_MRP_domain1"/>
    <property type="match status" value="1"/>
</dbReference>
<gene>
    <name evidence="14" type="ORF">DHEL01_v208095</name>
</gene>
<dbReference type="GO" id="GO:0140359">
    <property type="term" value="F:ABC-type transporter activity"/>
    <property type="evidence" value="ECO:0007669"/>
    <property type="project" value="InterPro"/>
</dbReference>
<sequence>MAFTMGDDDLFQLNPEHFDFNLQFEQLFFSIIPSALFIVTSLWRTLSQARKPIIIHAPVFQYIKLGAIVTYIGLELTLLVLTTIGVFYTTSLFLASSVLKLVAGLLMITVSVVDHSRSPRPSILLNCYLFLTLLLDIAQTRTLLLLSGNHPERAYSIIFSTSMALKVVILLLEANPKSRWITWDEKEHSPEETSSIFSLGVLFWMNKMFWRGYRKTLTMDDLYPLDISLNTKLLHERFSHNINYSKLKGDKYGLLKALIKTLKVHLLLPILPRLAQLAFTFSQPFFIEKLLEYLNRPQVPANVGYGFIGASILIYAGIAISTALCMYPHHRMRAMARSILVTETFIKATEAQLGADEHSAAVTLMSTDIERIKLGFRMIHHVWAGVIQAALAGWMLYTRLGAVFAVPIGIVIFFFLCIGVLVNLTGDSQRSWMARVEKRVGLTAAVISSMKNLKISGLSSTVGDFVQRLRVEELAAGARFRKIFILAALCGFTPMLLSPPLTIGFSRNALDTQTVFSSLSFLVLLTNPLSQIFQALPEIFSGLACIGRIQTFLGCETRNDFRRYLGDRGYYLKPESSGEMTATGADISEERIRFDGVAENGEVSSVAKIESEDPAILIQDGSFGWEADTLALHNINVRIAKSSLTLVVGPVGSGKSTFCKVLLGETPVSTGSVMLGTRFPHIGFCDQTAFMYNGTIRDNIIGFSDLDEKRYAEVIKATALGYDLGVLAQGDRTVVGSDGIMLSGGQKQRISLARALYLQSDFLVLDDIFSGLDADTEQEVFRLTFGPGGLLKQRGSTVVLCTHSVKYLPSADHVIVLESGRVVEQGDYKSLVTGQGYVERLGLKASSDHDSEPRAVGSTASMTEPQPQQSSMTVAGPAAIAMHTEQSRQVGERAVFKHYFKSMGWILAAFCLFFAALWGFFTNFPTVWLSFWTDDLSSEAPQHSQTYYVGIYIMLQVLAMISLLLLGILIFIVSVKRAGASLHQETLHTLIHAPLHYITRTDAGVITNLFSQDLNLIDTELPEALLNTLFCVRLSPWAADTALVVTTSRIDMDLQLSQAIGQAAVMLTSSAYLAISYPFIAIFLYAVQKFYLRTSRQLRLLDLETKSPLYTHFLDTVRGIATLRAFGFISKDITKNAHLLDSSQRPAYLLVMIQEWLNLVLDLLVMVMAAVLTTLAVRLHSSAGFAGASLVTLLSLGENLSGFVIYYTRLETSIGAIARLKNFNETVKPEEKDHETVFPPESWPQHGALEFEGVSASYHLKSQDGHEDANQDNDELSNLALRNIHLKIQPGEKIAICGRTGSGKSSLIALLLKLLDPLPTQPGRVVLDGVPLQSVDRTTLRQRIIAVPQEAVFLPDGTSFRANLDPAGESTAAEEGEEENHECEAVLAAVGLSEFVRERGGLDAGMSAGTMSAGQRQLMSLGRAVLRRRIRARQGGAGAGAASGGVLLLDEVSSSVDVDTERAILKTIEAEFEGYTVIAVCHRLDMIMDFERLVVMDKGEIVEMGMPRTLADVPGTRFGGLVSSGAK</sequence>